<feature type="compositionally biased region" description="Basic and acidic residues" evidence="1">
    <location>
        <begin position="208"/>
        <end position="221"/>
    </location>
</feature>
<dbReference type="AlphaFoldDB" id="A0A5J5EJ71"/>
<sequence>MVTVLERAETSESSRGDTSTPSSASSSSTTAQERGEVRVTITESPTFMGNVTGAKTTTTSDQQQNVSETESAESSSNIEKSTSTSTPRTPTAAAPSSSSSFPSPSSASSTAKPTPGTTTITAPSEDDNDDEASEAAVTITRYQAKTKSAPSASALETHTVLITPEPTAFSAFPTARPQQPKPHRKTIFDEAEFYSEEDDGFVLPTKKPSQDANKKKPEHDSFTSSSSVENSDDIVCLTETFIEEIIGPSVTKTSVLELVVVQHTSTSTADSPKQSGKEKDKDKEHRLQTSGGARKEGGWLLCLRCSVPFWLQAVVAGGLVWLVR</sequence>
<proteinExistence type="predicted"/>
<protein>
    <submittedName>
        <fullName evidence="2">Uncharacterized protein</fullName>
    </submittedName>
</protein>
<evidence type="ECO:0000313" key="2">
    <source>
        <dbReference type="EMBL" id="KAA8895254.1"/>
    </source>
</evidence>
<dbReference type="Proteomes" id="UP000326924">
    <property type="component" value="Unassembled WGS sequence"/>
</dbReference>
<organism evidence="2 3">
    <name type="scientific">Sphaerosporella brunnea</name>
    <dbReference type="NCBI Taxonomy" id="1250544"/>
    <lineage>
        <taxon>Eukaryota</taxon>
        <taxon>Fungi</taxon>
        <taxon>Dikarya</taxon>
        <taxon>Ascomycota</taxon>
        <taxon>Pezizomycotina</taxon>
        <taxon>Pezizomycetes</taxon>
        <taxon>Pezizales</taxon>
        <taxon>Pyronemataceae</taxon>
        <taxon>Sphaerosporella</taxon>
    </lineage>
</organism>
<dbReference type="EMBL" id="VXIS01000278">
    <property type="protein sequence ID" value="KAA8895254.1"/>
    <property type="molecule type" value="Genomic_DNA"/>
</dbReference>
<feature type="compositionally biased region" description="Polar residues" evidence="1">
    <location>
        <begin position="41"/>
        <end position="69"/>
    </location>
</feature>
<feature type="region of interest" description="Disordered" evidence="1">
    <location>
        <begin position="266"/>
        <end position="290"/>
    </location>
</feature>
<comment type="caution">
    <text evidence="2">The sequence shown here is derived from an EMBL/GenBank/DDBJ whole genome shotgun (WGS) entry which is preliminary data.</text>
</comment>
<evidence type="ECO:0000256" key="1">
    <source>
        <dbReference type="SAM" id="MobiDB-lite"/>
    </source>
</evidence>
<feature type="compositionally biased region" description="Basic and acidic residues" evidence="1">
    <location>
        <begin position="1"/>
        <end position="15"/>
    </location>
</feature>
<name>A0A5J5EJ71_9PEZI</name>
<feature type="compositionally biased region" description="Low complexity" evidence="1">
    <location>
        <begin position="16"/>
        <end position="30"/>
    </location>
</feature>
<feature type="region of interest" description="Disordered" evidence="1">
    <location>
        <begin position="1"/>
        <end position="156"/>
    </location>
</feature>
<feature type="compositionally biased region" description="Polar residues" evidence="1">
    <location>
        <begin position="140"/>
        <end position="156"/>
    </location>
</feature>
<accession>A0A5J5EJ71</accession>
<feature type="region of interest" description="Disordered" evidence="1">
    <location>
        <begin position="168"/>
        <end position="187"/>
    </location>
</feature>
<feature type="compositionally biased region" description="Basic and acidic residues" evidence="1">
    <location>
        <begin position="275"/>
        <end position="290"/>
    </location>
</feature>
<reference evidence="2 3" key="1">
    <citation type="submission" date="2019-09" db="EMBL/GenBank/DDBJ databases">
        <title>Draft genome of the ectomycorrhizal ascomycete Sphaerosporella brunnea.</title>
        <authorList>
            <consortium name="DOE Joint Genome Institute"/>
            <person name="Benucci G.M."/>
            <person name="Marozzi G."/>
            <person name="Antonielli L."/>
            <person name="Sanchez S."/>
            <person name="Marco P."/>
            <person name="Wang X."/>
            <person name="Falini L.B."/>
            <person name="Barry K."/>
            <person name="Haridas S."/>
            <person name="Lipzen A."/>
            <person name="Labutti K."/>
            <person name="Grigoriev I.V."/>
            <person name="Murat C."/>
            <person name="Martin F."/>
            <person name="Albertini E."/>
            <person name="Donnini D."/>
            <person name="Bonito G."/>
        </authorList>
    </citation>
    <scope>NUCLEOTIDE SEQUENCE [LARGE SCALE GENOMIC DNA]</scope>
    <source>
        <strain evidence="2 3">Sb_GMNB300</strain>
    </source>
</reference>
<gene>
    <name evidence="2" type="ORF">FN846DRAFT_970449</name>
</gene>
<feature type="compositionally biased region" description="Acidic residues" evidence="1">
    <location>
        <begin position="124"/>
        <end position="133"/>
    </location>
</feature>
<feature type="compositionally biased region" description="Low complexity" evidence="1">
    <location>
        <begin position="72"/>
        <end position="123"/>
    </location>
</feature>
<dbReference type="InParanoid" id="A0A5J5EJ71"/>
<evidence type="ECO:0000313" key="3">
    <source>
        <dbReference type="Proteomes" id="UP000326924"/>
    </source>
</evidence>
<keyword evidence="3" id="KW-1185">Reference proteome</keyword>
<feature type="region of interest" description="Disordered" evidence="1">
    <location>
        <begin position="201"/>
        <end position="228"/>
    </location>
</feature>